<dbReference type="InterPro" id="IPR032710">
    <property type="entry name" value="NTF2-like_dom_sf"/>
</dbReference>
<proteinExistence type="predicted"/>
<keyword evidence="3" id="KW-1185">Reference proteome</keyword>
<name>A0ABU4C4I2_RHOGO</name>
<accession>A0ABU4C4I2</accession>
<feature type="domain" description="Limonene-1,2-epoxide hydrolase" evidence="1">
    <location>
        <begin position="34"/>
        <end position="133"/>
    </location>
</feature>
<protein>
    <submittedName>
        <fullName evidence="2">Limonene-1,2-epoxide hydrolase family protein</fullName>
    </submittedName>
</protein>
<dbReference type="EMBL" id="JAWLKB010000045">
    <property type="protein sequence ID" value="MDV6271415.1"/>
    <property type="molecule type" value="Genomic_DNA"/>
</dbReference>
<evidence type="ECO:0000313" key="3">
    <source>
        <dbReference type="Proteomes" id="UP001185927"/>
    </source>
</evidence>
<dbReference type="Gene3D" id="3.10.450.50">
    <property type="match status" value="1"/>
</dbReference>
<organism evidence="2 3">
    <name type="scientific">Rhodococcus globerulus</name>
    <dbReference type="NCBI Taxonomy" id="33008"/>
    <lineage>
        <taxon>Bacteria</taxon>
        <taxon>Bacillati</taxon>
        <taxon>Actinomycetota</taxon>
        <taxon>Actinomycetes</taxon>
        <taxon>Mycobacteriales</taxon>
        <taxon>Nocardiaceae</taxon>
        <taxon>Rhodococcus</taxon>
    </lineage>
</organism>
<comment type="caution">
    <text evidence="2">The sequence shown here is derived from an EMBL/GenBank/DDBJ whole genome shotgun (WGS) entry which is preliminary data.</text>
</comment>
<keyword evidence="2" id="KW-0378">Hydrolase</keyword>
<sequence length="141" mass="16294">MTNIGPNSRRLLDFWDKWDSNYDSFVDSFRDVFTDETIWWNTESLPEVKGLDEAIEKILQPSKDSPLGMECIRVEVLHITESANIVFHERIDHLLRADRSIILSTPIAGITEFDANGKITHWREYNDPTRLLAMMAETTAP</sequence>
<dbReference type="GO" id="GO:0016787">
    <property type="term" value="F:hydrolase activity"/>
    <property type="evidence" value="ECO:0007669"/>
    <property type="project" value="UniProtKB-KW"/>
</dbReference>
<reference evidence="2 3" key="1">
    <citation type="submission" date="2023-10" db="EMBL/GenBank/DDBJ databases">
        <title>Development of a sustainable strategy for remediation of hydrocarbon-contaminated territories based on the waste exchange concept.</title>
        <authorList>
            <person name="Krivoruchko A."/>
        </authorList>
    </citation>
    <scope>NUCLEOTIDE SEQUENCE [LARGE SCALE GENOMIC DNA]</scope>
    <source>
        <strain evidence="2 3">IEGM 1203</strain>
    </source>
</reference>
<dbReference type="Pfam" id="PF07858">
    <property type="entry name" value="LEH"/>
    <property type="match status" value="1"/>
</dbReference>
<dbReference type="InterPro" id="IPR013100">
    <property type="entry name" value="LEH"/>
</dbReference>
<dbReference type="RefSeq" id="WP_317545845.1">
    <property type="nucleotide sequence ID" value="NZ_JAWLKB010000045.1"/>
</dbReference>
<dbReference type="SUPFAM" id="SSF54427">
    <property type="entry name" value="NTF2-like"/>
    <property type="match status" value="1"/>
</dbReference>
<gene>
    <name evidence="2" type="ORF">R3Q16_32915</name>
</gene>
<dbReference type="Proteomes" id="UP001185927">
    <property type="component" value="Unassembled WGS sequence"/>
</dbReference>
<evidence type="ECO:0000259" key="1">
    <source>
        <dbReference type="Pfam" id="PF07858"/>
    </source>
</evidence>
<evidence type="ECO:0000313" key="2">
    <source>
        <dbReference type="EMBL" id="MDV6271415.1"/>
    </source>
</evidence>